<reference evidence="2 3" key="1">
    <citation type="submission" date="2016-11" db="EMBL/GenBank/DDBJ databases">
        <authorList>
            <person name="Jaros S."/>
            <person name="Januszkiewicz K."/>
            <person name="Wedrychowicz H."/>
        </authorList>
    </citation>
    <scope>NUCLEOTIDE SEQUENCE [LARGE SCALE GENOMIC DNA]</scope>
    <source>
        <strain evidence="2 3">CGMCC 4.2025</strain>
    </source>
</reference>
<dbReference type="EMBL" id="FRBI01000016">
    <property type="protein sequence ID" value="SHM89991.1"/>
    <property type="molecule type" value="Genomic_DNA"/>
</dbReference>
<organism evidence="2 3">
    <name type="scientific">Actinacidiphila paucisporea</name>
    <dbReference type="NCBI Taxonomy" id="310782"/>
    <lineage>
        <taxon>Bacteria</taxon>
        <taxon>Bacillati</taxon>
        <taxon>Actinomycetota</taxon>
        <taxon>Actinomycetes</taxon>
        <taxon>Kitasatosporales</taxon>
        <taxon>Streptomycetaceae</taxon>
        <taxon>Actinacidiphila</taxon>
    </lineage>
</organism>
<dbReference type="InterPro" id="IPR009091">
    <property type="entry name" value="RCC1/BLIP-II"/>
</dbReference>
<gene>
    <name evidence="2" type="ORF">SAMN05216499_11633</name>
</gene>
<dbReference type="Proteomes" id="UP000184111">
    <property type="component" value="Unassembled WGS sequence"/>
</dbReference>
<dbReference type="Gene3D" id="2.130.10.30">
    <property type="entry name" value="Regulator of chromosome condensation 1/beta-lactamase-inhibitor protein II"/>
    <property type="match status" value="1"/>
</dbReference>
<proteinExistence type="predicted"/>
<keyword evidence="3" id="KW-1185">Reference proteome</keyword>
<dbReference type="STRING" id="310782.SAMN05216499_11633"/>
<dbReference type="AlphaFoldDB" id="A0A1M7MGH2"/>
<dbReference type="Pfam" id="PF13540">
    <property type="entry name" value="RCC1_2"/>
    <property type="match status" value="1"/>
</dbReference>
<evidence type="ECO:0000313" key="3">
    <source>
        <dbReference type="Proteomes" id="UP000184111"/>
    </source>
</evidence>
<evidence type="ECO:0000256" key="1">
    <source>
        <dbReference type="SAM" id="MobiDB-lite"/>
    </source>
</evidence>
<feature type="region of interest" description="Disordered" evidence="1">
    <location>
        <begin position="1"/>
        <end position="34"/>
    </location>
</feature>
<feature type="compositionally biased region" description="Low complexity" evidence="1">
    <location>
        <begin position="20"/>
        <end position="34"/>
    </location>
</feature>
<evidence type="ECO:0000313" key="2">
    <source>
        <dbReference type="EMBL" id="SHM89991.1"/>
    </source>
</evidence>
<name>A0A1M7MGH2_9ACTN</name>
<dbReference type="SUPFAM" id="SSF50985">
    <property type="entry name" value="RCC1/BLIP-II"/>
    <property type="match status" value="1"/>
</dbReference>
<sequence>MPGQQQTRPERTRRLRSPQANGATGTATGTNVPTPVCALRGATAINAGDAHTCALLSDSTVDCWGSNYAGQLGDGTTNDRATAVPVNGLG</sequence>
<protein>
    <submittedName>
        <fullName evidence="2">Regulator of chromosome condensation (RCC1) repeat-containing protein</fullName>
    </submittedName>
</protein>
<accession>A0A1M7MGH2</accession>